<keyword evidence="4 11" id="KW-0662">Pyridine nucleotide biosynthesis</keyword>
<dbReference type="PANTHER" id="PTHR39321">
    <property type="entry name" value="NICOTINATE-NUCLEOTIDE ADENYLYLTRANSFERASE-RELATED"/>
    <property type="match status" value="1"/>
</dbReference>
<keyword evidence="5 11" id="KW-0808">Transferase</keyword>
<name>A0A7C3C162_9PROT</name>
<evidence type="ECO:0000259" key="12">
    <source>
        <dbReference type="Pfam" id="PF01467"/>
    </source>
</evidence>
<protein>
    <recommendedName>
        <fullName evidence="11">Probable nicotinate-nucleotide adenylyltransferase</fullName>
        <ecNumber evidence="11">2.7.7.18</ecNumber>
    </recommendedName>
    <alternativeName>
        <fullName evidence="11">Deamido-NAD(+) diphosphorylase</fullName>
    </alternativeName>
    <alternativeName>
        <fullName evidence="11">Deamido-NAD(+) pyrophosphorylase</fullName>
    </alternativeName>
    <alternativeName>
        <fullName evidence="11">Nicotinate mononucleotide adenylyltransferase</fullName>
        <shortName evidence="11">NaMN adenylyltransferase</shortName>
    </alternativeName>
</protein>
<dbReference type="PANTHER" id="PTHR39321:SF3">
    <property type="entry name" value="PHOSPHOPANTETHEINE ADENYLYLTRANSFERASE"/>
    <property type="match status" value="1"/>
</dbReference>
<dbReference type="Proteomes" id="UP000886042">
    <property type="component" value="Unassembled WGS sequence"/>
</dbReference>
<dbReference type="InterPro" id="IPR005248">
    <property type="entry name" value="NadD/NMNAT"/>
</dbReference>
<comment type="pathway">
    <text evidence="2 11">Cofactor biosynthesis; NAD(+) biosynthesis; deamido-NAD(+) from nicotinate D-ribonucleotide: step 1/1.</text>
</comment>
<organism evidence="13">
    <name type="scientific">Hellea balneolensis</name>
    <dbReference type="NCBI Taxonomy" id="287478"/>
    <lineage>
        <taxon>Bacteria</taxon>
        <taxon>Pseudomonadati</taxon>
        <taxon>Pseudomonadota</taxon>
        <taxon>Alphaproteobacteria</taxon>
        <taxon>Maricaulales</taxon>
        <taxon>Robiginitomaculaceae</taxon>
        <taxon>Hellea</taxon>
    </lineage>
</organism>
<reference evidence="13" key="1">
    <citation type="journal article" date="2020" name="mSystems">
        <title>Genome- and Community-Level Interaction Insights into Carbon Utilization and Element Cycling Functions of Hydrothermarchaeota in Hydrothermal Sediment.</title>
        <authorList>
            <person name="Zhou Z."/>
            <person name="Liu Y."/>
            <person name="Xu W."/>
            <person name="Pan J."/>
            <person name="Luo Z.H."/>
            <person name="Li M."/>
        </authorList>
    </citation>
    <scope>NUCLEOTIDE SEQUENCE [LARGE SCALE GENOMIC DNA]</scope>
    <source>
        <strain evidence="13">HyVt-489</strain>
    </source>
</reference>
<evidence type="ECO:0000256" key="7">
    <source>
        <dbReference type="ARBA" id="ARBA00022741"/>
    </source>
</evidence>
<comment type="function">
    <text evidence="1 11">Catalyzes the reversible adenylation of nicotinate mononucleotide (NaMN) to nicotinic acid adenine dinucleotide (NaAD).</text>
</comment>
<evidence type="ECO:0000256" key="10">
    <source>
        <dbReference type="ARBA" id="ARBA00048721"/>
    </source>
</evidence>
<sequence>MNSGLTIGLFGGSFNPAHLGHMHVAECGLQRLRLDQVWWMVSPQNPLKPAQPPYKQRVDTVRALNLPHRMKISHMERDFGTHYTVDTLRRAKTRWPHHHFVFLMGADNLRQLPKWKGWREIMETVPIAVIARTGTGNGQRTTELLKARLSQAAQNYAYARIPEAQAHTLARHHAPAWTYLTPPLNPLSSSAIRAKNTP</sequence>
<proteinExistence type="inferred from homology"/>
<keyword evidence="9 11" id="KW-0520">NAD</keyword>
<evidence type="ECO:0000313" key="13">
    <source>
        <dbReference type="EMBL" id="HFB54539.1"/>
    </source>
</evidence>
<evidence type="ECO:0000256" key="1">
    <source>
        <dbReference type="ARBA" id="ARBA00002324"/>
    </source>
</evidence>
<dbReference type="Gene3D" id="3.40.50.620">
    <property type="entry name" value="HUPs"/>
    <property type="match status" value="1"/>
</dbReference>
<evidence type="ECO:0000256" key="6">
    <source>
        <dbReference type="ARBA" id="ARBA00022695"/>
    </source>
</evidence>
<evidence type="ECO:0000256" key="2">
    <source>
        <dbReference type="ARBA" id="ARBA00005019"/>
    </source>
</evidence>
<keyword evidence="6 11" id="KW-0548">Nucleotidyltransferase</keyword>
<dbReference type="Pfam" id="PF01467">
    <property type="entry name" value="CTP_transf_like"/>
    <property type="match status" value="1"/>
</dbReference>
<accession>A0A7C3C162</accession>
<comment type="catalytic activity">
    <reaction evidence="10 11">
        <text>nicotinate beta-D-ribonucleotide + ATP + H(+) = deamido-NAD(+) + diphosphate</text>
        <dbReference type="Rhea" id="RHEA:22860"/>
        <dbReference type="ChEBI" id="CHEBI:15378"/>
        <dbReference type="ChEBI" id="CHEBI:30616"/>
        <dbReference type="ChEBI" id="CHEBI:33019"/>
        <dbReference type="ChEBI" id="CHEBI:57502"/>
        <dbReference type="ChEBI" id="CHEBI:58437"/>
        <dbReference type="EC" id="2.7.7.18"/>
    </reaction>
</comment>
<evidence type="ECO:0000256" key="4">
    <source>
        <dbReference type="ARBA" id="ARBA00022642"/>
    </source>
</evidence>
<dbReference type="GO" id="GO:0009435">
    <property type="term" value="P:NAD+ biosynthetic process"/>
    <property type="evidence" value="ECO:0007669"/>
    <property type="project" value="UniProtKB-UniRule"/>
</dbReference>
<gene>
    <name evidence="11" type="primary">nadD</name>
    <name evidence="13" type="ORF">ENJ46_01325</name>
</gene>
<comment type="similarity">
    <text evidence="3 11">Belongs to the NadD family.</text>
</comment>
<dbReference type="InterPro" id="IPR014729">
    <property type="entry name" value="Rossmann-like_a/b/a_fold"/>
</dbReference>
<dbReference type="SUPFAM" id="SSF52374">
    <property type="entry name" value="Nucleotidylyl transferase"/>
    <property type="match status" value="1"/>
</dbReference>
<dbReference type="GO" id="GO:0004515">
    <property type="term" value="F:nicotinate-nucleotide adenylyltransferase activity"/>
    <property type="evidence" value="ECO:0007669"/>
    <property type="project" value="UniProtKB-UniRule"/>
</dbReference>
<evidence type="ECO:0000256" key="5">
    <source>
        <dbReference type="ARBA" id="ARBA00022679"/>
    </source>
</evidence>
<dbReference type="HAMAP" id="MF_00244">
    <property type="entry name" value="NaMN_adenylyltr"/>
    <property type="match status" value="1"/>
</dbReference>
<evidence type="ECO:0000256" key="8">
    <source>
        <dbReference type="ARBA" id="ARBA00022840"/>
    </source>
</evidence>
<evidence type="ECO:0000256" key="3">
    <source>
        <dbReference type="ARBA" id="ARBA00009014"/>
    </source>
</evidence>
<dbReference type="InterPro" id="IPR004821">
    <property type="entry name" value="Cyt_trans-like"/>
</dbReference>
<keyword evidence="8 11" id="KW-0067">ATP-binding</keyword>
<dbReference type="GO" id="GO:0005524">
    <property type="term" value="F:ATP binding"/>
    <property type="evidence" value="ECO:0007669"/>
    <property type="project" value="UniProtKB-KW"/>
</dbReference>
<comment type="caution">
    <text evidence="13">The sequence shown here is derived from an EMBL/GenBank/DDBJ whole genome shotgun (WGS) entry which is preliminary data.</text>
</comment>
<evidence type="ECO:0000256" key="9">
    <source>
        <dbReference type="ARBA" id="ARBA00023027"/>
    </source>
</evidence>
<dbReference type="NCBIfam" id="TIGR00482">
    <property type="entry name" value="nicotinate (nicotinamide) nucleotide adenylyltransferase"/>
    <property type="match status" value="1"/>
</dbReference>
<evidence type="ECO:0000256" key="11">
    <source>
        <dbReference type="HAMAP-Rule" id="MF_00244"/>
    </source>
</evidence>
<dbReference type="AlphaFoldDB" id="A0A7C3C162"/>
<dbReference type="CDD" id="cd02165">
    <property type="entry name" value="NMNAT"/>
    <property type="match status" value="1"/>
</dbReference>
<feature type="domain" description="Cytidyltransferase-like" evidence="12">
    <location>
        <begin position="9"/>
        <end position="194"/>
    </location>
</feature>
<dbReference type="UniPathway" id="UPA00253">
    <property type="reaction ID" value="UER00332"/>
</dbReference>
<keyword evidence="7 11" id="KW-0547">Nucleotide-binding</keyword>
<dbReference type="NCBIfam" id="NF000843">
    <property type="entry name" value="PRK00071.2-2"/>
    <property type="match status" value="1"/>
</dbReference>
<dbReference type="EMBL" id="DRMN01000091">
    <property type="protein sequence ID" value="HFB54539.1"/>
    <property type="molecule type" value="Genomic_DNA"/>
</dbReference>
<dbReference type="EC" id="2.7.7.18" evidence="11"/>